<dbReference type="RefSeq" id="WP_435368820.1">
    <property type="nucleotide sequence ID" value="NZ_BAABWU010000002.1"/>
</dbReference>
<dbReference type="PANTHER" id="PTHR10204:SF34">
    <property type="entry name" value="NAD(P)H DEHYDROGENASE [QUINONE] 1 ISOFORM 1"/>
    <property type="match status" value="1"/>
</dbReference>
<evidence type="ECO:0000259" key="3">
    <source>
        <dbReference type="Pfam" id="PF02525"/>
    </source>
</evidence>
<evidence type="ECO:0000313" key="4">
    <source>
        <dbReference type="EMBL" id="GAA6195456.1"/>
    </source>
</evidence>
<evidence type="ECO:0000313" key="5">
    <source>
        <dbReference type="Proteomes" id="UP001441944"/>
    </source>
</evidence>
<dbReference type="SUPFAM" id="SSF52218">
    <property type="entry name" value="Flavoproteins"/>
    <property type="match status" value="1"/>
</dbReference>
<comment type="caution">
    <text evidence="4">The sequence shown here is derived from an EMBL/GenBank/DDBJ whole genome shotgun (WGS) entry which is preliminary data.</text>
</comment>
<name>A0ABQ0AHW7_9RHOB</name>
<keyword evidence="2" id="KW-0560">Oxidoreductase</keyword>
<reference evidence="4 5" key="1">
    <citation type="submission" date="2024-04" db="EMBL/GenBank/DDBJ databases">
        <title>Draft genome sequence of Pseudophaeobacter arcticus NBRC 116598.</title>
        <authorList>
            <person name="Miyakawa T."/>
            <person name="Kusuya Y."/>
            <person name="Miura T."/>
        </authorList>
    </citation>
    <scope>NUCLEOTIDE SEQUENCE [LARGE SCALE GENOMIC DNA]</scope>
    <source>
        <strain evidence="4 5">SU-CL00105</strain>
    </source>
</reference>
<keyword evidence="5" id="KW-1185">Reference proteome</keyword>
<dbReference type="PANTHER" id="PTHR10204">
    <property type="entry name" value="NAD P H OXIDOREDUCTASE-RELATED"/>
    <property type="match status" value="1"/>
</dbReference>
<protein>
    <submittedName>
        <fullName evidence="4">NAD(P)H-dependent oxidoreductase</fullName>
    </submittedName>
</protein>
<evidence type="ECO:0000256" key="2">
    <source>
        <dbReference type="ARBA" id="ARBA00023002"/>
    </source>
</evidence>
<evidence type="ECO:0000256" key="1">
    <source>
        <dbReference type="ARBA" id="ARBA00006252"/>
    </source>
</evidence>
<organism evidence="4 5">
    <name type="scientific">Pseudophaeobacter arcticus</name>
    <dbReference type="NCBI Taxonomy" id="385492"/>
    <lineage>
        <taxon>Bacteria</taxon>
        <taxon>Pseudomonadati</taxon>
        <taxon>Pseudomonadota</taxon>
        <taxon>Alphaproteobacteria</taxon>
        <taxon>Rhodobacterales</taxon>
        <taxon>Paracoccaceae</taxon>
        <taxon>Pseudophaeobacter</taxon>
    </lineage>
</organism>
<dbReference type="InterPro" id="IPR003680">
    <property type="entry name" value="Flavodoxin_fold"/>
</dbReference>
<dbReference type="InterPro" id="IPR029039">
    <property type="entry name" value="Flavoprotein-like_sf"/>
</dbReference>
<proteinExistence type="inferred from homology"/>
<feature type="domain" description="Flavodoxin-like fold" evidence="3">
    <location>
        <begin position="3"/>
        <end position="176"/>
    </location>
</feature>
<dbReference type="Gene3D" id="3.40.50.360">
    <property type="match status" value="1"/>
</dbReference>
<dbReference type="EMBL" id="BAABWU010000002">
    <property type="protein sequence ID" value="GAA6195456.1"/>
    <property type="molecule type" value="Genomic_DNA"/>
</dbReference>
<dbReference type="Proteomes" id="UP001441944">
    <property type="component" value="Unassembled WGS sequence"/>
</dbReference>
<dbReference type="InterPro" id="IPR051545">
    <property type="entry name" value="NAD(P)H_dehydrogenase_qn"/>
</dbReference>
<comment type="similarity">
    <text evidence="1">Belongs to the NAD(P)H dehydrogenase (quinone) family.</text>
</comment>
<dbReference type="Pfam" id="PF02525">
    <property type="entry name" value="Flavodoxin_2"/>
    <property type="match status" value="1"/>
</dbReference>
<accession>A0ABQ0AHW7</accession>
<sequence>MTRIFILNGHPAETSLNKAMSLSYARTAEAHGHEVRILHLHDLDFDIDHGYAGYTEVKPLEPDLNSFFNNLEWCEHFVMTTPMWWGGLPGKLKGLFDRALLPGKAFDTRNTKMGMPAPMLKGRSGRVIVTADTPKFLMWLLYSNAMLRQTERQILGFIGLKPVKSSFFAAASHPKPTTVKRWLTQIGKLAAKAT</sequence>
<gene>
    <name evidence="4" type="ORF">NBRC116598_09000</name>
</gene>